<accession>A0A3G6RQD5</accession>
<evidence type="ECO:0000313" key="3">
    <source>
        <dbReference type="EMBL" id="PNW11416.1"/>
    </source>
</evidence>
<name>A0A3G6RQD5_CHRLC</name>
<dbReference type="RefSeq" id="WP_103294004.1">
    <property type="nucleotide sequence ID" value="NZ_CP033924.1"/>
</dbReference>
<feature type="transmembrane region" description="Helical" evidence="1">
    <location>
        <begin position="176"/>
        <end position="198"/>
    </location>
</feature>
<protein>
    <submittedName>
        <fullName evidence="3">Beta-carotene 15,15'-monooxygenase</fullName>
    </submittedName>
</protein>
<dbReference type="OrthoDB" id="709028at2"/>
<evidence type="ECO:0000313" key="4">
    <source>
        <dbReference type="Proteomes" id="UP000236262"/>
    </source>
</evidence>
<dbReference type="AlphaFoldDB" id="A0A3G6RQD5"/>
<proteinExistence type="predicted"/>
<dbReference type="KEGG" id="clac:EG342_00275"/>
<evidence type="ECO:0000256" key="1">
    <source>
        <dbReference type="SAM" id="Phobius"/>
    </source>
</evidence>
<dbReference type="EMBL" id="CP033924">
    <property type="protein sequence ID" value="AZA80447.1"/>
    <property type="molecule type" value="Genomic_DNA"/>
</dbReference>
<keyword evidence="1" id="KW-1133">Transmembrane helix</keyword>
<organism evidence="3 4">
    <name type="scientific">Chryseobacterium lactis</name>
    <dbReference type="NCBI Taxonomy" id="1241981"/>
    <lineage>
        <taxon>Bacteria</taxon>
        <taxon>Pseudomonadati</taxon>
        <taxon>Bacteroidota</taxon>
        <taxon>Flavobacteriia</taxon>
        <taxon>Flavobacteriales</taxon>
        <taxon>Weeksellaceae</taxon>
        <taxon>Chryseobacterium group</taxon>
        <taxon>Chryseobacterium</taxon>
    </lineage>
</organism>
<reference evidence="2 5" key="2">
    <citation type="submission" date="2018-11" db="EMBL/GenBank/DDBJ databases">
        <title>Proposal to divide the Flavobacteriaceae and reorganize its genera based on Amino Acid Identity values calculated from whole genome sequences.</title>
        <authorList>
            <person name="Nicholson A.C."/>
            <person name="Gulvik C.A."/>
            <person name="Whitney A.M."/>
            <person name="Humrighouse B.W."/>
            <person name="Bell M."/>
            <person name="Holmes B."/>
            <person name="Steigerwalt A.G."/>
            <person name="Villarma A."/>
            <person name="Sheth M."/>
            <person name="Batra D."/>
            <person name="Pryor J."/>
            <person name="Bernardet J.-F."/>
            <person name="Hugo C."/>
            <person name="Kampfer P."/>
            <person name="Newman J."/>
            <person name="McQuiston J.R."/>
        </authorList>
    </citation>
    <scope>NUCLEOTIDE SEQUENCE [LARGE SCALE GENOMIC DNA]</scope>
    <source>
        <strain evidence="2 5">KC_1864</strain>
    </source>
</reference>
<gene>
    <name evidence="3" type="ORF">C1637_23060</name>
    <name evidence="2" type="ORF">EG342_00275</name>
</gene>
<evidence type="ECO:0000313" key="2">
    <source>
        <dbReference type="EMBL" id="AZA80447.1"/>
    </source>
</evidence>
<feature type="transmembrane region" description="Helical" evidence="1">
    <location>
        <begin position="41"/>
        <end position="62"/>
    </location>
</feature>
<keyword evidence="1" id="KW-0472">Membrane</keyword>
<keyword evidence="1" id="KW-0812">Transmembrane</keyword>
<keyword evidence="5" id="KW-1185">Reference proteome</keyword>
<dbReference type="Proteomes" id="UP000279972">
    <property type="component" value="Chromosome"/>
</dbReference>
<sequence>MPEFDLDSFKKTWQEQPVQPKYDNQEILQMLNRKSRNYVKYIFWISVIEFLFFSVLGLFYFFQEEESESFRKMLERFGAQEAPEVETNFGHVYLGIKILSLLITAYFVLKFYQNYRKIKIEENLKGLITRIISFKKTVNAFILISIVLLIVFTIILIAFIFYTLNSQNIESSSSNITIMIVKIAISTLLTVSLIWGYYRIVYGIILRRLSENLQQLKEIESSTEQKS</sequence>
<dbReference type="Proteomes" id="UP000236262">
    <property type="component" value="Unassembled WGS sequence"/>
</dbReference>
<reference evidence="3 4" key="1">
    <citation type="submission" date="2018-01" db="EMBL/GenBank/DDBJ databases">
        <title>Draft genome sequences of Chryseobacterium lactis NCTC11390, Chryseobacterium oncorhynchi 701B-08, and Chryseobacterium viscerum 687B-08.</title>
        <authorList>
            <person name="Jeong J.-J."/>
            <person name="Lee Y.J."/>
            <person name="Park B."/>
            <person name="Choi I.-G."/>
            <person name="Kim K.D."/>
        </authorList>
    </citation>
    <scope>NUCLEOTIDE SEQUENCE [LARGE SCALE GENOMIC DNA]</scope>
    <source>
        <strain evidence="3 4">NCTC11390</strain>
    </source>
</reference>
<feature type="transmembrane region" description="Helical" evidence="1">
    <location>
        <begin position="140"/>
        <end position="164"/>
    </location>
</feature>
<feature type="transmembrane region" description="Helical" evidence="1">
    <location>
        <begin position="91"/>
        <end position="109"/>
    </location>
</feature>
<dbReference type="EMBL" id="PPEH01000013">
    <property type="protein sequence ID" value="PNW11416.1"/>
    <property type="molecule type" value="Genomic_DNA"/>
</dbReference>
<evidence type="ECO:0000313" key="5">
    <source>
        <dbReference type="Proteomes" id="UP000279972"/>
    </source>
</evidence>